<gene>
    <name evidence="3" type="ORF">AXF14_08655</name>
</gene>
<protein>
    <submittedName>
        <fullName evidence="3">ABC transporter</fullName>
    </submittedName>
</protein>
<dbReference type="AlphaFoldDB" id="A0A109W3D0"/>
<dbReference type="EMBL" id="CP014228">
    <property type="protein sequence ID" value="AMD88521.1"/>
    <property type="molecule type" value="Genomic_DNA"/>
</dbReference>
<evidence type="ECO:0000313" key="3">
    <source>
        <dbReference type="EMBL" id="AMD88521.1"/>
    </source>
</evidence>
<dbReference type="GO" id="GO:0005524">
    <property type="term" value="F:ATP binding"/>
    <property type="evidence" value="ECO:0007669"/>
    <property type="project" value="UniProtKB-KW"/>
</dbReference>
<evidence type="ECO:0000256" key="2">
    <source>
        <dbReference type="ARBA" id="ARBA00022840"/>
    </source>
</evidence>
<keyword evidence="4" id="KW-1185">Reference proteome</keyword>
<dbReference type="SUPFAM" id="SSF52540">
    <property type="entry name" value="P-loop containing nucleoside triphosphate hydrolases"/>
    <property type="match status" value="1"/>
</dbReference>
<keyword evidence="2" id="KW-0067">ATP-binding</keyword>
<dbReference type="Gene3D" id="3.40.50.300">
    <property type="entry name" value="P-loop containing nucleotide triphosphate hydrolases"/>
    <property type="match status" value="1"/>
</dbReference>
<proteinExistence type="predicted"/>
<sequence>MWDEPGPRAAVALLGTRRCLLENNRLTDSIALWRTTRPLWSSRDLARYLELFEVDVDCVPRRLSQGQRSAVDAAFALASHSPVLLLDEVHLGMDAVVRRRFWDALLAQYAAEQGTVVIAAHEVEEIANLVEDVVILTGGTVGAAGSADDLRAACTPPGAPLADLTDVLEHYSAKGA</sequence>
<dbReference type="PANTHER" id="PTHR43158">
    <property type="entry name" value="SKFA PEPTIDE EXPORT ATP-BINDING PROTEIN SKFE"/>
    <property type="match status" value="1"/>
</dbReference>
<dbReference type="KEGG" id="ard:AXF14_08655"/>
<evidence type="ECO:0000313" key="4">
    <source>
        <dbReference type="Proteomes" id="UP000065220"/>
    </source>
</evidence>
<reference evidence="4" key="1">
    <citation type="submission" date="2016-02" db="EMBL/GenBank/DDBJ databases">
        <authorList>
            <person name="Holder M.E."/>
            <person name="Ajami N.J."/>
            <person name="Petrosino J.F."/>
        </authorList>
    </citation>
    <scope>NUCLEOTIDE SEQUENCE [LARGE SCALE GENOMIC DNA]</scope>
    <source>
        <strain evidence="4">CCUG 36733</strain>
    </source>
</reference>
<dbReference type="Proteomes" id="UP000065220">
    <property type="component" value="Chromosome"/>
</dbReference>
<organism evidence="3 4">
    <name type="scientific">Actinomyces radicidentis</name>
    <dbReference type="NCBI Taxonomy" id="111015"/>
    <lineage>
        <taxon>Bacteria</taxon>
        <taxon>Bacillati</taxon>
        <taxon>Actinomycetota</taxon>
        <taxon>Actinomycetes</taxon>
        <taxon>Actinomycetales</taxon>
        <taxon>Actinomycetaceae</taxon>
        <taxon>Actinomyces</taxon>
    </lineage>
</organism>
<dbReference type="PANTHER" id="PTHR43158:SF2">
    <property type="entry name" value="SKFA PEPTIDE EXPORT ATP-BINDING PROTEIN SKFE"/>
    <property type="match status" value="1"/>
</dbReference>
<evidence type="ECO:0000256" key="1">
    <source>
        <dbReference type="ARBA" id="ARBA00022741"/>
    </source>
</evidence>
<name>A0A109W3D0_ACTRD</name>
<accession>A0A109W3D0</accession>
<keyword evidence="1" id="KW-0547">Nucleotide-binding</keyword>
<dbReference type="STRING" id="111015.AXF14_08655"/>
<dbReference type="InterPro" id="IPR027417">
    <property type="entry name" value="P-loop_NTPase"/>
</dbReference>